<keyword evidence="4 5" id="KW-0472">Membrane</keyword>
<accession>A0ABY7FU80</accession>
<name>A0ABY7FU80_MYAAR</name>
<evidence type="ECO:0000256" key="2">
    <source>
        <dbReference type="ARBA" id="ARBA00022692"/>
    </source>
</evidence>
<dbReference type="Proteomes" id="UP001164746">
    <property type="component" value="Chromosome 14"/>
</dbReference>
<evidence type="ECO:0000256" key="5">
    <source>
        <dbReference type="SAM" id="Phobius"/>
    </source>
</evidence>
<dbReference type="EMBL" id="CP111025">
    <property type="protein sequence ID" value="WAR25795.1"/>
    <property type="molecule type" value="Genomic_DNA"/>
</dbReference>
<dbReference type="CDD" id="cd12820">
    <property type="entry name" value="LbR_YadA-like"/>
    <property type="match status" value="1"/>
</dbReference>
<gene>
    <name evidence="6" type="ORF">MAR_011499</name>
</gene>
<keyword evidence="2 5" id="KW-0812">Transmembrane</keyword>
<feature type="transmembrane region" description="Helical" evidence="5">
    <location>
        <begin position="24"/>
        <end position="45"/>
    </location>
</feature>
<sequence length="423" mass="46499">MAMQRYDRETLFFFAYHFNKNHRAIAVAWAVLSIVFCVLVCLAFTQPQWIGDTEDSPGFGHMGVYQYCLPDDIDASYNCEGSFTSFETILTDEFKATTVFVGVSALFMLIVVGALVMFFCFKKGYVFVICGVLELMTGFKPNSFFIPEFICKKTLYYKSYKDMQLDKAARVVEVSDSVEFVRDSAASVKDNTVQLLLKTVAFVRDSAASFEDSVAFVRDSAASVEDSVAFVRDSAASVEDSVAFVSDSAASVEDSVAFVRVSTASVEDSVAFVRDSAASVEDSVAFARDSAASVEDSVAFVRDSAASVEDSVAFVRDSAASVEDSVAFVRDSAASVEDKCICGVYIDYNINGKESINNEGFVYFWPNSPVIHFSDHHSQKLVLPVLYRCTTELFIGRLSSIAVLYTCQLVVCRVDLTLVFSVV</sequence>
<evidence type="ECO:0000256" key="3">
    <source>
        <dbReference type="ARBA" id="ARBA00022989"/>
    </source>
</evidence>
<reference evidence="6" key="1">
    <citation type="submission" date="2022-11" db="EMBL/GenBank/DDBJ databases">
        <title>Centuries of genome instability and evolution in soft-shell clam transmissible cancer (bioRxiv).</title>
        <authorList>
            <person name="Hart S.F.M."/>
            <person name="Yonemitsu M.A."/>
            <person name="Giersch R.M."/>
            <person name="Beal B.F."/>
            <person name="Arriagada G."/>
            <person name="Davis B.W."/>
            <person name="Ostrander E.A."/>
            <person name="Goff S.P."/>
            <person name="Metzger M.J."/>
        </authorList>
    </citation>
    <scope>NUCLEOTIDE SEQUENCE</scope>
    <source>
        <strain evidence="6">MELC-2E11</strain>
        <tissue evidence="6">Siphon/mantle</tissue>
    </source>
</reference>
<dbReference type="Gene3D" id="1.20.140.150">
    <property type="match status" value="1"/>
</dbReference>
<comment type="subcellular location">
    <subcellularLocation>
        <location evidence="1">Membrane</location>
        <topology evidence="1">Multi-pass membrane protein</topology>
    </subcellularLocation>
</comment>
<evidence type="ECO:0000313" key="7">
    <source>
        <dbReference type="Proteomes" id="UP001164746"/>
    </source>
</evidence>
<keyword evidence="7" id="KW-1185">Reference proteome</keyword>
<dbReference type="InterPro" id="IPR019372">
    <property type="entry name" value="LHFPL"/>
</dbReference>
<dbReference type="PANTHER" id="PTHR12489:SF1">
    <property type="entry name" value="LP10272P"/>
    <property type="match status" value="1"/>
</dbReference>
<protein>
    <submittedName>
        <fullName evidence="6">LHPL3-like protein</fullName>
    </submittedName>
</protein>
<proteinExistence type="predicted"/>
<organism evidence="6 7">
    <name type="scientific">Mya arenaria</name>
    <name type="common">Soft-shell clam</name>
    <dbReference type="NCBI Taxonomy" id="6604"/>
    <lineage>
        <taxon>Eukaryota</taxon>
        <taxon>Metazoa</taxon>
        <taxon>Spiralia</taxon>
        <taxon>Lophotrochozoa</taxon>
        <taxon>Mollusca</taxon>
        <taxon>Bivalvia</taxon>
        <taxon>Autobranchia</taxon>
        <taxon>Heteroconchia</taxon>
        <taxon>Euheterodonta</taxon>
        <taxon>Imparidentia</taxon>
        <taxon>Neoheterodontei</taxon>
        <taxon>Myida</taxon>
        <taxon>Myoidea</taxon>
        <taxon>Myidae</taxon>
        <taxon>Mya</taxon>
    </lineage>
</organism>
<evidence type="ECO:0000256" key="1">
    <source>
        <dbReference type="ARBA" id="ARBA00004141"/>
    </source>
</evidence>
<keyword evidence="3 5" id="KW-1133">Transmembrane helix</keyword>
<evidence type="ECO:0000313" key="6">
    <source>
        <dbReference type="EMBL" id="WAR25795.1"/>
    </source>
</evidence>
<dbReference type="InterPro" id="IPR011049">
    <property type="entry name" value="Serralysin-like_metalloprot_C"/>
</dbReference>
<feature type="transmembrane region" description="Helical" evidence="5">
    <location>
        <begin position="99"/>
        <end position="121"/>
    </location>
</feature>
<dbReference type="Gene3D" id="2.150.10.10">
    <property type="entry name" value="Serralysin-like metalloprotease, C-terminal"/>
    <property type="match status" value="1"/>
</dbReference>
<evidence type="ECO:0000256" key="4">
    <source>
        <dbReference type="ARBA" id="ARBA00023136"/>
    </source>
</evidence>
<dbReference type="Pfam" id="PF10242">
    <property type="entry name" value="L_HMGIC_fpl"/>
    <property type="match status" value="1"/>
</dbReference>
<dbReference type="PANTHER" id="PTHR12489">
    <property type="entry name" value="LIPOMA HMGIC FUSION PARTNER-LIKE PROTEIN"/>
    <property type="match status" value="1"/>
</dbReference>